<dbReference type="Pfam" id="PF13560">
    <property type="entry name" value="HTH_31"/>
    <property type="match status" value="1"/>
</dbReference>
<dbReference type="RefSeq" id="WP_344639898.1">
    <property type="nucleotide sequence ID" value="NZ_BAAATR010000037.1"/>
</dbReference>
<dbReference type="Proteomes" id="UP001500305">
    <property type="component" value="Unassembled WGS sequence"/>
</dbReference>
<comment type="caution">
    <text evidence="2">The sequence shown here is derived from an EMBL/GenBank/DDBJ whole genome shotgun (WGS) entry which is preliminary data.</text>
</comment>
<keyword evidence="3" id="KW-1185">Reference proteome</keyword>
<dbReference type="CDD" id="cd00093">
    <property type="entry name" value="HTH_XRE"/>
    <property type="match status" value="1"/>
</dbReference>
<accession>A0ABN3EST6</accession>
<dbReference type="EMBL" id="BAAATR010000037">
    <property type="protein sequence ID" value="GAA2268685.1"/>
    <property type="molecule type" value="Genomic_DNA"/>
</dbReference>
<organism evidence="2 3">
    <name type="scientific">Kitasatospora cystarginea</name>
    <dbReference type="NCBI Taxonomy" id="58350"/>
    <lineage>
        <taxon>Bacteria</taxon>
        <taxon>Bacillati</taxon>
        <taxon>Actinomycetota</taxon>
        <taxon>Actinomycetes</taxon>
        <taxon>Kitasatosporales</taxon>
        <taxon>Streptomycetaceae</taxon>
        <taxon>Kitasatospora</taxon>
    </lineage>
</organism>
<dbReference type="InterPro" id="IPR010982">
    <property type="entry name" value="Lambda_DNA-bd_dom_sf"/>
</dbReference>
<dbReference type="Gene3D" id="1.10.260.40">
    <property type="entry name" value="lambda repressor-like DNA-binding domains"/>
    <property type="match status" value="1"/>
</dbReference>
<evidence type="ECO:0000313" key="3">
    <source>
        <dbReference type="Proteomes" id="UP001500305"/>
    </source>
</evidence>
<sequence>MPLRRDPTLRQRRLGAEMRKMREQAGLGGSQLARALGLNPTQVTQMEAGKIGVSAERLRTVAAACMCDNQPLIDALAGMATERVKGWWEEYRGVLSTDPLEVAEIEGHATRITTFTIAFIPGLLQTSSYAASVFAKGYPRLPQHEVDLRTTFRLRRQQIVRSGETPYSAFIHEAALRIQYGGPGVLSEQLGSLVEDSEHPGISVRVVPFDTVDFPGPSENLTYAAGPVPELDTVQADSSHGSHLFDSPAHLASYRAILERIAAVALPEDESRDFIRCIMKEMKDRHD</sequence>
<reference evidence="2 3" key="1">
    <citation type="journal article" date="2019" name="Int. J. Syst. Evol. Microbiol.">
        <title>The Global Catalogue of Microorganisms (GCM) 10K type strain sequencing project: providing services to taxonomists for standard genome sequencing and annotation.</title>
        <authorList>
            <consortium name="The Broad Institute Genomics Platform"/>
            <consortium name="The Broad Institute Genome Sequencing Center for Infectious Disease"/>
            <person name="Wu L."/>
            <person name="Ma J."/>
        </authorList>
    </citation>
    <scope>NUCLEOTIDE SEQUENCE [LARGE SCALE GENOMIC DNA]</scope>
    <source>
        <strain evidence="2 3">JCM 7356</strain>
    </source>
</reference>
<dbReference type="InterPro" id="IPR001387">
    <property type="entry name" value="Cro/C1-type_HTH"/>
</dbReference>
<name>A0ABN3EST6_9ACTN</name>
<dbReference type="SUPFAM" id="SSF47413">
    <property type="entry name" value="lambda repressor-like DNA-binding domains"/>
    <property type="match status" value="1"/>
</dbReference>
<protein>
    <submittedName>
        <fullName evidence="2">Helix-turn-helix transcriptional regulator</fullName>
    </submittedName>
</protein>
<evidence type="ECO:0000313" key="2">
    <source>
        <dbReference type="EMBL" id="GAA2268685.1"/>
    </source>
</evidence>
<gene>
    <name evidence="2" type="ORF">GCM10010430_62530</name>
</gene>
<proteinExistence type="predicted"/>
<dbReference type="SMART" id="SM00530">
    <property type="entry name" value="HTH_XRE"/>
    <property type="match status" value="1"/>
</dbReference>
<dbReference type="InterPro" id="IPR043917">
    <property type="entry name" value="DUF5753"/>
</dbReference>
<dbReference type="PROSITE" id="PS50943">
    <property type="entry name" value="HTH_CROC1"/>
    <property type="match status" value="1"/>
</dbReference>
<feature type="domain" description="HTH cro/C1-type" evidence="1">
    <location>
        <begin position="18"/>
        <end position="72"/>
    </location>
</feature>
<dbReference type="Pfam" id="PF19054">
    <property type="entry name" value="DUF5753"/>
    <property type="match status" value="1"/>
</dbReference>
<evidence type="ECO:0000259" key="1">
    <source>
        <dbReference type="PROSITE" id="PS50943"/>
    </source>
</evidence>